<dbReference type="NCBIfam" id="TIGR03083">
    <property type="entry name" value="maleylpyruvate isomerase family mycothiol-dependent enzyme"/>
    <property type="match status" value="1"/>
</dbReference>
<evidence type="ECO:0000313" key="3">
    <source>
        <dbReference type="Proteomes" id="UP000587527"/>
    </source>
</evidence>
<dbReference type="InterPro" id="IPR017517">
    <property type="entry name" value="Maleyloyr_isom"/>
</dbReference>
<dbReference type="EMBL" id="JACHMN010000002">
    <property type="protein sequence ID" value="MBB5870056.1"/>
    <property type="molecule type" value="Genomic_DNA"/>
</dbReference>
<dbReference type="InterPro" id="IPR024344">
    <property type="entry name" value="MDMPI_metal-binding"/>
</dbReference>
<dbReference type="Proteomes" id="UP000587527">
    <property type="component" value="Unassembled WGS sequence"/>
</dbReference>
<dbReference type="InterPro" id="IPR017520">
    <property type="entry name" value="CHP03086"/>
</dbReference>
<comment type="caution">
    <text evidence="2">The sequence shown here is derived from an EMBL/GenBank/DDBJ whole genome shotgun (WGS) entry which is preliminary data.</text>
</comment>
<keyword evidence="3" id="KW-1185">Reference proteome</keyword>
<dbReference type="AlphaFoldDB" id="A0A841BRP2"/>
<evidence type="ECO:0000313" key="2">
    <source>
        <dbReference type="EMBL" id="MBB5870056.1"/>
    </source>
</evidence>
<dbReference type="GO" id="GO:0046872">
    <property type="term" value="F:metal ion binding"/>
    <property type="evidence" value="ECO:0007669"/>
    <property type="project" value="InterPro"/>
</dbReference>
<accession>A0A841BRP2</accession>
<sequence length="193" mass="20525">MTTTDDSVALLHRALDQTGTIIAAIKPDQKHLPTPCNSWDVEELVTHVVDEVQRLAEMAETGKRGSGDGAPLGDDWSAEFTAAADSLKAAWASPGALDRMHELPGVEVPAAWAVGQHLTEIVIHGWDIAKATGQSTDDLDPEVGEAAFDWGRANLIPDFRGDEADGAMIGHEVPVSPDAPLYTRLAAFGGRQP</sequence>
<dbReference type="Pfam" id="PF11716">
    <property type="entry name" value="MDMPI_N"/>
    <property type="match status" value="1"/>
</dbReference>
<name>A0A841BRP2_9ACTN</name>
<dbReference type="NCBIfam" id="TIGR03086">
    <property type="entry name" value="TIGR03086 family metal-binding protein"/>
    <property type="match status" value="1"/>
</dbReference>
<dbReference type="SUPFAM" id="SSF109854">
    <property type="entry name" value="DinB/YfiT-like putative metalloenzymes"/>
    <property type="match status" value="1"/>
</dbReference>
<dbReference type="InterPro" id="IPR034660">
    <property type="entry name" value="DinB/YfiT-like"/>
</dbReference>
<reference evidence="2 3" key="1">
    <citation type="submission" date="2020-08" db="EMBL/GenBank/DDBJ databases">
        <title>Sequencing the genomes of 1000 actinobacteria strains.</title>
        <authorList>
            <person name="Klenk H.-P."/>
        </authorList>
    </citation>
    <scope>NUCLEOTIDE SEQUENCE [LARGE SCALE GENOMIC DNA]</scope>
    <source>
        <strain evidence="2 3">DSM 45362</strain>
    </source>
</reference>
<dbReference type="RefSeq" id="WP_184837156.1">
    <property type="nucleotide sequence ID" value="NZ_JACHMN010000002.1"/>
</dbReference>
<protein>
    <submittedName>
        <fullName evidence="2">Uncharacterized protein (TIGR03086 family)</fullName>
    </submittedName>
</protein>
<feature type="domain" description="Mycothiol-dependent maleylpyruvate isomerase metal-binding" evidence="1">
    <location>
        <begin position="12"/>
        <end position="129"/>
    </location>
</feature>
<gene>
    <name evidence="2" type="ORF">F4553_003435</name>
</gene>
<organism evidence="2 3">
    <name type="scientific">Allocatelliglobosispora scoriae</name>
    <dbReference type="NCBI Taxonomy" id="643052"/>
    <lineage>
        <taxon>Bacteria</taxon>
        <taxon>Bacillati</taxon>
        <taxon>Actinomycetota</taxon>
        <taxon>Actinomycetes</taxon>
        <taxon>Micromonosporales</taxon>
        <taxon>Micromonosporaceae</taxon>
        <taxon>Allocatelliglobosispora</taxon>
    </lineage>
</organism>
<evidence type="ECO:0000259" key="1">
    <source>
        <dbReference type="Pfam" id="PF11716"/>
    </source>
</evidence>
<proteinExistence type="predicted"/>
<dbReference type="Gene3D" id="1.20.120.450">
    <property type="entry name" value="dinb family like domain"/>
    <property type="match status" value="1"/>
</dbReference>